<dbReference type="OrthoDB" id="3342455at2759"/>
<accession>A0A8J5QN00</accession>
<dbReference type="RefSeq" id="XP_049261563.1">
    <property type="nucleotide sequence ID" value="XM_049409153.1"/>
</dbReference>
<feature type="transmembrane region" description="Helical" evidence="1">
    <location>
        <begin position="168"/>
        <end position="189"/>
    </location>
</feature>
<organism evidence="2 3">
    <name type="scientific">[Candida] subhashii</name>
    <dbReference type="NCBI Taxonomy" id="561895"/>
    <lineage>
        <taxon>Eukaryota</taxon>
        <taxon>Fungi</taxon>
        <taxon>Dikarya</taxon>
        <taxon>Ascomycota</taxon>
        <taxon>Saccharomycotina</taxon>
        <taxon>Pichiomycetes</taxon>
        <taxon>Debaryomycetaceae</taxon>
        <taxon>Spathaspora</taxon>
    </lineage>
</organism>
<keyword evidence="1" id="KW-1133">Transmembrane helix</keyword>
<proteinExistence type="predicted"/>
<dbReference type="Pfam" id="PF08611">
    <property type="entry name" value="DUF1774"/>
    <property type="match status" value="1"/>
</dbReference>
<evidence type="ECO:0008006" key="4">
    <source>
        <dbReference type="Google" id="ProtNLM"/>
    </source>
</evidence>
<feature type="transmembrane region" description="Helical" evidence="1">
    <location>
        <begin position="50"/>
        <end position="68"/>
    </location>
</feature>
<evidence type="ECO:0000256" key="1">
    <source>
        <dbReference type="SAM" id="Phobius"/>
    </source>
</evidence>
<feature type="transmembrane region" description="Helical" evidence="1">
    <location>
        <begin position="134"/>
        <end position="156"/>
    </location>
</feature>
<feature type="transmembrane region" description="Helical" evidence="1">
    <location>
        <begin position="88"/>
        <end position="114"/>
    </location>
</feature>
<gene>
    <name evidence="2" type="ORF">J8A68_005121</name>
</gene>
<keyword evidence="1" id="KW-0812">Transmembrane</keyword>
<dbReference type="InterPro" id="IPR013920">
    <property type="entry name" value="DUF1774_fun"/>
</dbReference>
<feature type="transmembrane region" description="Helical" evidence="1">
    <location>
        <begin position="12"/>
        <end position="30"/>
    </location>
</feature>
<keyword evidence="3" id="KW-1185">Reference proteome</keyword>
<comment type="caution">
    <text evidence="2">The sequence shown here is derived from an EMBL/GenBank/DDBJ whole genome shotgun (WGS) entry which is preliminary data.</text>
</comment>
<reference evidence="2 3" key="1">
    <citation type="journal article" date="2021" name="DNA Res.">
        <title>Genome analysis of Candida subhashii reveals its hybrid nature and dual mitochondrial genome conformations.</title>
        <authorList>
            <person name="Mixao V."/>
            <person name="Hegedusova E."/>
            <person name="Saus E."/>
            <person name="Pryszcz L.P."/>
            <person name="Cillingova A."/>
            <person name="Nosek J."/>
            <person name="Gabaldon T."/>
        </authorList>
    </citation>
    <scope>NUCLEOTIDE SEQUENCE [LARGE SCALE GENOMIC DNA]</scope>
    <source>
        <strain evidence="2 3">CBS 10753</strain>
    </source>
</reference>
<dbReference type="PANTHER" id="PTHR37992">
    <property type="entry name" value="EXPRESSED PROTEIN"/>
    <property type="match status" value="1"/>
</dbReference>
<evidence type="ECO:0000313" key="3">
    <source>
        <dbReference type="Proteomes" id="UP000694255"/>
    </source>
</evidence>
<name>A0A8J5QN00_9ASCO</name>
<dbReference type="Proteomes" id="UP000694255">
    <property type="component" value="Unassembled WGS sequence"/>
</dbReference>
<dbReference type="AlphaFoldDB" id="A0A8J5QN00"/>
<sequence>MSYPQGNLHLYRAISTISLSLSLCGSIMYYKNPNTTHTPFTPHFLVLTSYWFLIYVRQIGLTIASFIANERRISMIYDSGWHFPIFNILHYVWTMLFINQYFIFAELILLLNLINLLEMFSRQKTYGHKFFSDMFLLHVTVLSCPLSWVVFAIMWNGSLLCPCPDNQWTTILGNISIWAFLSFGLFFVLKFKDWTTGAGTSLLMAALGIDQSSTKLFGPQWIFAFVISGVLVSVSVFTGIKGKSTSSQTEHEPLLQSRRN</sequence>
<evidence type="ECO:0000313" key="2">
    <source>
        <dbReference type="EMBL" id="KAG7661330.1"/>
    </source>
</evidence>
<keyword evidence="1" id="KW-0472">Membrane</keyword>
<dbReference type="EMBL" id="JAGSYN010000221">
    <property type="protein sequence ID" value="KAG7661330.1"/>
    <property type="molecule type" value="Genomic_DNA"/>
</dbReference>
<dbReference type="GeneID" id="73471921"/>
<dbReference type="PANTHER" id="PTHR37992:SF1">
    <property type="entry name" value="DUF1774-DOMAIN-CONTAINING PROTEIN"/>
    <property type="match status" value="1"/>
</dbReference>
<feature type="transmembrane region" description="Helical" evidence="1">
    <location>
        <begin position="221"/>
        <end position="240"/>
    </location>
</feature>
<protein>
    <recommendedName>
        <fullName evidence="4">DUF1774-domain-containing protein</fullName>
    </recommendedName>
</protein>